<dbReference type="InterPro" id="IPR001584">
    <property type="entry name" value="Integrase_cat-core"/>
</dbReference>
<feature type="domain" description="Integrase catalytic" evidence="1">
    <location>
        <begin position="78"/>
        <end position="135"/>
    </location>
</feature>
<dbReference type="PROSITE" id="PS50994">
    <property type="entry name" value="INTEGRASE"/>
    <property type="match status" value="1"/>
</dbReference>
<evidence type="ECO:0000313" key="2">
    <source>
        <dbReference type="EMBL" id="KAK1683002.1"/>
    </source>
</evidence>
<dbReference type="Gene3D" id="3.30.420.10">
    <property type="entry name" value="Ribonuclease H-like superfamily/Ribonuclease H"/>
    <property type="match status" value="1"/>
</dbReference>
<keyword evidence="3" id="KW-1185">Reference proteome</keyword>
<proteinExistence type="predicted"/>
<dbReference type="GO" id="GO:0015074">
    <property type="term" value="P:DNA integration"/>
    <property type="evidence" value="ECO:0007669"/>
    <property type="project" value="InterPro"/>
</dbReference>
<comment type="caution">
    <text evidence="2">The sequence shown here is derived from an EMBL/GenBank/DDBJ whole genome shotgun (WGS) entry which is preliminary data.</text>
</comment>
<dbReference type="GO" id="GO:0003676">
    <property type="term" value="F:nucleic acid binding"/>
    <property type="evidence" value="ECO:0007669"/>
    <property type="project" value="InterPro"/>
</dbReference>
<accession>A0AAD8TJT3</accession>
<sequence>MGRERRQHGLVSLPCPAAIRFFDGREFHHVPRKNNEAAMPCPRSANPAIPGIALAVIKKPSIIPQADQEAGWLHTVTFLKEIIARYGYPHSIITDNGSNFAEGIFKRYCGEMGIRMDLSSVAHPRPTAKWRKQMA</sequence>
<dbReference type="InterPro" id="IPR036397">
    <property type="entry name" value="RNaseH_sf"/>
</dbReference>
<reference evidence="2" key="1">
    <citation type="submission" date="2023-07" db="EMBL/GenBank/DDBJ databases">
        <title>A chromosome-level genome assembly of Lolium multiflorum.</title>
        <authorList>
            <person name="Chen Y."/>
            <person name="Copetti D."/>
            <person name="Kolliker R."/>
            <person name="Studer B."/>
        </authorList>
    </citation>
    <scope>NUCLEOTIDE SEQUENCE</scope>
    <source>
        <strain evidence="2">02402/16</strain>
        <tissue evidence="2">Leaf</tissue>
    </source>
</reference>
<dbReference type="SUPFAM" id="SSF53098">
    <property type="entry name" value="Ribonuclease H-like"/>
    <property type="match status" value="1"/>
</dbReference>
<dbReference type="EMBL" id="JAUUTY010000002">
    <property type="protein sequence ID" value="KAK1683002.1"/>
    <property type="molecule type" value="Genomic_DNA"/>
</dbReference>
<gene>
    <name evidence="2" type="ORF">QYE76_043850</name>
</gene>
<dbReference type="Proteomes" id="UP001231189">
    <property type="component" value="Unassembled WGS sequence"/>
</dbReference>
<dbReference type="AlphaFoldDB" id="A0AAD8TJT3"/>
<name>A0AAD8TJT3_LOLMU</name>
<evidence type="ECO:0000259" key="1">
    <source>
        <dbReference type="PROSITE" id="PS50994"/>
    </source>
</evidence>
<protein>
    <recommendedName>
        <fullName evidence="1">Integrase catalytic domain-containing protein</fullName>
    </recommendedName>
</protein>
<dbReference type="InterPro" id="IPR012337">
    <property type="entry name" value="RNaseH-like_sf"/>
</dbReference>
<organism evidence="2 3">
    <name type="scientific">Lolium multiflorum</name>
    <name type="common">Italian ryegrass</name>
    <name type="synonym">Lolium perenne subsp. multiflorum</name>
    <dbReference type="NCBI Taxonomy" id="4521"/>
    <lineage>
        <taxon>Eukaryota</taxon>
        <taxon>Viridiplantae</taxon>
        <taxon>Streptophyta</taxon>
        <taxon>Embryophyta</taxon>
        <taxon>Tracheophyta</taxon>
        <taxon>Spermatophyta</taxon>
        <taxon>Magnoliopsida</taxon>
        <taxon>Liliopsida</taxon>
        <taxon>Poales</taxon>
        <taxon>Poaceae</taxon>
        <taxon>BOP clade</taxon>
        <taxon>Pooideae</taxon>
        <taxon>Poodae</taxon>
        <taxon>Poeae</taxon>
        <taxon>Poeae Chloroplast Group 2 (Poeae type)</taxon>
        <taxon>Loliodinae</taxon>
        <taxon>Loliinae</taxon>
        <taxon>Lolium</taxon>
    </lineage>
</organism>
<evidence type="ECO:0000313" key="3">
    <source>
        <dbReference type="Proteomes" id="UP001231189"/>
    </source>
</evidence>